<dbReference type="WBParaSite" id="ACRNAN_Path_72.g258.t1">
    <property type="protein sequence ID" value="ACRNAN_Path_72.g258.t1"/>
    <property type="gene ID" value="ACRNAN_Path_72.g258"/>
</dbReference>
<sequence>MFLKAVIALILFVNVSAHLLKPPTNDTLQRHRRGILSVDICDRFVDGKCFCDWTSSGFCPRWYKPRETDYVCGNDEFEHEEGAIKKWEKKDLTYYIESFDSAAPDDEIRSGLRDAFSQWSDWVDIIFTEVNDTDADITIGFKRGELSDGFTFKGKMPCTKIWFNDAHYFRYVRMDRWLQTGMIDFLTVALHQIGHALGLEHLEHEGAIMNKKYTKPAGKTDVYIWPKLRSPDIRAIRELYDEKEDFDAMHKNCHNYWENHKWATYYNKTEKYYVIQKVENYPQAQNYCRAIGGSLASIHSEEENLFIAKFGKEKLRKTRVAFIGLTRSESEWRWEDNTPVNYTNWNPNEPNNESVEKWVLLDTQSENGGWLNVYDEWYYLAICQVQCPNYV</sequence>
<dbReference type="InterPro" id="IPR006026">
    <property type="entry name" value="Peptidase_Metallo"/>
</dbReference>
<feature type="binding site" evidence="7">
    <location>
        <position position="201"/>
    </location>
    <ligand>
        <name>Zn(2+)</name>
        <dbReference type="ChEBI" id="CHEBI:29105"/>
        <label>2</label>
        <note>catalytic</note>
    </ligand>
</feature>
<feature type="binding site" evidence="7">
    <location>
        <position position="154"/>
    </location>
    <ligand>
        <name>Ca(2+)</name>
        <dbReference type="ChEBI" id="CHEBI:29108"/>
        <label>3</label>
    </ligand>
</feature>
<proteinExistence type="inferred from homology"/>
<protein>
    <submittedName>
        <fullName evidence="11">C-type lectin domain-containing protein</fullName>
    </submittedName>
</protein>
<dbReference type="InterPro" id="IPR001304">
    <property type="entry name" value="C-type_lectin-like"/>
</dbReference>
<dbReference type="GO" id="GO:0004222">
    <property type="term" value="F:metalloendopeptidase activity"/>
    <property type="evidence" value="ECO:0007669"/>
    <property type="project" value="InterPro"/>
</dbReference>
<dbReference type="Gene3D" id="3.40.390.10">
    <property type="entry name" value="Collagenase (Catalytic Domain)"/>
    <property type="match status" value="1"/>
</dbReference>
<dbReference type="InterPro" id="IPR001818">
    <property type="entry name" value="Pept_M10_metallopeptidase"/>
</dbReference>
<feature type="domain" description="C-type lectin" evidence="9">
    <location>
        <begin position="272"/>
        <end position="384"/>
    </location>
</feature>
<feature type="binding site" evidence="7">
    <location>
        <position position="195"/>
    </location>
    <ligand>
        <name>Zn(2+)</name>
        <dbReference type="ChEBI" id="CHEBI:29105"/>
        <label>2</label>
        <note>catalytic</note>
    </ligand>
</feature>
<feature type="binding site" evidence="7">
    <location>
        <position position="167"/>
    </location>
    <ligand>
        <name>Zn(2+)</name>
        <dbReference type="ChEBI" id="CHEBI:29105"/>
        <label>1</label>
    </ligand>
</feature>
<dbReference type="Pfam" id="PF00413">
    <property type="entry name" value="Peptidase_M10"/>
    <property type="match status" value="1"/>
</dbReference>
<keyword evidence="6" id="KW-0482">Metalloprotease</keyword>
<feature type="binding site" evidence="7">
    <location>
        <position position="191"/>
    </location>
    <ligand>
        <name>Zn(2+)</name>
        <dbReference type="ChEBI" id="CHEBI:29105"/>
        <label>2</label>
        <note>catalytic</note>
    </ligand>
</feature>
<dbReference type="SMART" id="SM00235">
    <property type="entry name" value="ZnMc"/>
    <property type="match status" value="1"/>
</dbReference>
<dbReference type="Gene3D" id="3.10.100.10">
    <property type="entry name" value="Mannose-Binding Protein A, subunit A"/>
    <property type="match status" value="1"/>
</dbReference>
<dbReference type="GO" id="GO:0006508">
    <property type="term" value="P:proteolysis"/>
    <property type="evidence" value="ECO:0007669"/>
    <property type="project" value="UniProtKB-KW"/>
</dbReference>
<evidence type="ECO:0000259" key="9">
    <source>
        <dbReference type="PROSITE" id="PS50041"/>
    </source>
</evidence>
<dbReference type="InterPro" id="IPR024079">
    <property type="entry name" value="MetalloPept_cat_dom_sf"/>
</dbReference>
<dbReference type="PRINTS" id="PR00138">
    <property type="entry name" value="MATRIXIN"/>
</dbReference>
<feature type="binding site" evidence="7">
    <location>
        <position position="148"/>
    </location>
    <ligand>
        <name>Zn(2+)</name>
        <dbReference type="ChEBI" id="CHEBI:29105"/>
        <label>1</label>
    </ligand>
</feature>
<dbReference type="InterPro" id="IPR016187">
    <property type="entry name" value="CTDL_fold"/>
</dbReference>
<dbReference type="AlphaFoldDB" id="A0A914CAN9"/>
<keyword evidence="5 7" id="KW-0862">Zinc</keyword>
<evidence type="ECO:0000256" key="5">
    <source>
        <dbReference type="ARBA" id="ARBA00022833"/>
    </source>
</evidence>
<evidence type="ECO:0000313" key="10">
    <source>
        <dbReference type="Proteomes" id="UP000887540"/>
    </source>
</evidence>
<feature type="binding site" evidence="7">
    <location>
        <position position="209"/>
    </location>
    <ligand>
        <name>Zn(2+)</name>
        <dbReference type="ChEBI" id="CHEBI:29105"/>
        <label>2</label>
        <note>catalytic</note>
    </ligand>
</feature>
<keyword evidence="2" id="KW-0645">Protease</keyword>
<name>A0A914CAN9_9BILA</name>
<reference evidence="11" key="1">
    <citation type="submission" date="2022-11" db="UniProtKB">
        <authorList>
            <consortium name="WormBaseParasite"/>
        </authorList>
    </citation>
    <scope>IDENTIFICATION</scope>
</reference>
<feature type="binding site" evidence="7">
    <location>
        <position position="165"/>
    </location>
    <ligand>
        <name>Ca(2+)</name>
        <dbReference type="ChEBI" id="CHEBI:29108"/>
        <label>2</label>
    </ligand>
</feature>
<dbReference type="CDD" id="cd00037">
    <property type="entry name" value="CLECT"/>
    <property type="match status" value="1"/>
</dbReference>
<organism evidence="10 11">
    <name type="scientific">Acrobeloides nanus</name>
    <dbReference type="NCBI Taxonomy" id="290746"/>
    <lineage>
        <taxon>Eukaryota</taxon>
        <taxon>Metazoa</taxon>
        <taxon>Ecdysozoa</taxon>
        <taxon>Nematoda</taxon>
        <taxon>Chromadorea</taxon>
        <taxon>Rhabditida</taxon>
        <taxon>Tylenchina</taxon>
        <taxon>Cephalobomorpha</taxon>
        <taxon>Cephaloboidea</taxon>
        <taxon>Cephalobidae</taxon>
        <taxon>Acrobeloides</taxon>
    </lineage>
</organism>
<evidence type="ECO:0000256" key="3">
    <source>
        <dbReference type="ARBA" id="ARBA00022723"/>
    </source>
</evidence>
<keyword evidence="3 7" id="KW-0479">Metal-binding</keyword>
<comment type="cofactor">
    <cofactor evidence="7">
        <name>Zn(2+)</name>
        <dbReference type="ChEBI" id="CHEBI:29105"/>
    </cofactor>
    <text evidence="7">Binds 2 Zn(2+) ions per subunit.</text>
</comment>
<comment type="cofactor">
    <cofactor evidence="7">
        <name>Ca(2+)</name>
        <dbReference type="ChEBI" id="CHEBI:29108"/>
    </cofactor>
    <text evidence="7">Can bind about 5 Ca(2+) ions per subunit.</text>
</comment>
<feature type="chain" id="PRO_5038070307" evidence="8">
    <location>
        <begin position="18"/>
        <end position="391"/>
    </location>
</feature>
<evidence type="ECO:0000256" key="8">
    <source>
        <dbReference type="SAM" id="SignalP"/>
    </source>
</evidence>
<evidence type="ECO:0000313" key="11">
    <source>
        <dbReference type="WBParaSite" id="ACRNAN_Path_72.g258.t1"/>
    </source>
</evidence>
<dbReference type="GO" id="GO:0008270">
    <property type="term" value="F:zinc ion binding"/>
    <property type="evidence" value="ECO:0007669"/>
    <property type="project" value="InterPro"/>
</dbReference>
<evidence type="ECO:0000256" key="7">
    <source>
        <dbReference type="PIRSR" id="PIRSR621190-2"/>
    </source>
</evidence>
<evidence type="ECO:0000256" key="1">
    <source>
        <dbReference type="ARBA" id="ARBA00010370"/>
    </source>
</evidence>
<evidence type="ECO:0000256" key="4">
    <source>
        <dbReference type="ARBA" id="ARBA00022801"/>
    </source>
</evidence>
<keyword evidence="7" id="KW-0106">Calcium</keyword>
<evidence type="ECO:0000256" key="6">
    <source>
        <dbReference type="ARBA" id="ARBA00023049"/>
    </source>
</evidence>
<dbReference type="InterPro" id="IPR021190">
    <property type="entry name" value="Pept_M10A"/>
</dbReference>
<comment type="similarity">
    <text evidence="1">Belongs to the peptidase M10A family.</text>
</comment>
<dbReference type="PROSITE" id="PS50041">
    <property type="entry name" value="C_TYPE_LECTIN_2"/>
    <property type="match status" value="1"/>
</dbReference>
<accession>A0A914CAN9</accession>
<dbReference type="Pfam" id="PF00059">
    <property type="entry name" value="Lectin_C"/>
    <property type="match status" value="1"/>
</dbReference>
<feature type="binding site" evidence="7">
    <location>
        <position position="136"/>
    </location>
    <ligand>
        <name>Ca(2+)</name>
        <dbReference type="ChEBI" id="CHEBI:29108"/>
        <label>2</label>
    </ligand>
</feature>
<dbReference type="GO" id="GO:0031012">
    <property type="term" value="C:extracellular matrix"/>
    <property type="evidence" value="ECO:0007669"/>
    <property type="project" value="InterPro"/>
</dbReference>
<keyword evidence="10" id="KW-1185">Reference proteome</keyword>
<dbReference type="PANTHER" id="PTHR10201:SF323">
    <property type="entry name" value="MATRIX METALLOPROTEINASE-21"/>
    <property type="match status" value="1"/>
</dbReference>
<dbReference type="InterPro" id="IPR016186">
    <property type="entry name" value="C-type_lectin-like/link_sf"/>
</dbReference>
<feature type="signal peptide" evidence="8">
    <location>
        <begin position="1"/>
        <end position="17"/>
    </location>
</feature>
<keyword evidence="8" id="KW-0732">Signal</keyword>
<dbReference type="SUPFAM" id="SSF56436">
    <property type="entry name" value="C-type lectin-like"/>
    <property type="match status" value="1"/>
</dbReference>
<dbReference type="Proteomes" id="UP000887540">
    <property type="component" value="Unplaced"/>
</dbReference>
<dbReference type="SMART" id="SM00034">
    <property type="entry name" value="CLECT"/>
    <property type="match status" value="1"/>
</dbReference>
<evidence type="ECO:0000256" key="2">
    <source>
        <dbReference type="ARBA" id="ARBA00022670"/>
    </source>
</evidence>
<dbReference type="SUPFAM" id="SSF55486">
    <property type="entry name" value="Metalloproteases ('zincins'), catalytic domain"/>
    <property type="match status" value="1"/>
</dbReference>
<keyword evidence="4" id="KW-0378">Hydrolase</keyword>
<dbReference type="PANTHER" id="PTHR10201">
    <property type="entry name" value="MATRIX METALLOPROTEINASE"/>
    <property type="match status" value="1"/>
</dbReference>